<reference evidence="1 2" key="1">
    <citation type="submission" date="2017-06" db="EMBL/GenBank/DDBJ databases">
        <authorList>
            <person name="Kim H.J."/>
            <person name="Triplett B.A."/>
        </authorList>
    </citation>
    <scope>NUCLEOTIDE SEQUENCE [LARGE SCALE GENOMIC DNA]</scope>
</reference>
<dbReference type="GeneID" id="40088650"/>
<dbReference type="RefSeq" id="YP_009612312.1">
    <property type="nucleotide sequence ID" value="NC_042013.1"/>
</dbReference>
<evidence type="ECO:0000313" key="1">
    <source>
        <dbReference type="EMBL" id="AUZ95406.1"/>
    </source>
</evidence>
<organism evidence="1 2">
    <name type="scientific">Agrobacterium phage Atu_ph07</name>
    <dbReference type="NCBI Taxonomy" id="2024264"/>
    <lineage>
        <taxon>Viruses</taxon>
        <taxon>Duplodnaviria</taxon>
        <taxon>Heunggongvirae</taxon>
        <taxon>Uroviricota</taxon>
        <taxon>Caudoviricetes</taxon>
        <taxon>Polybotosvirus</taxon>
        <taxon>Polybotosvirus Atuph07</taxon>
    </lineage>
</organism>
<dbReference type="Proteomes" id="UP000223025">
    <property type="component" value="Segment"/>
</dbReference>
<evidence type="ECO:0000313" key="2">
    <source>
        <dbReference type="Proteomes" id="UP000223025"/>
    </source>
</evidence>
<protein>
    <submittedName>
        <fullName evidence="1">Uncharacterized protein</fullName>
    </submittedName>
</protein>
<dbReference type="EMBL" id="MF403008">
    <property type="protein sequence ID" value="AUZ95406.1"/>
    <property type="molecule type" value="Genomic_DNA"/>
</dbReference>
<name>A0A2L0V0W8_9CAUD</name>
<dbReference type="KEGG" id="vg:40088650"/>
<keyword evidence="2" id="KW-1185">Reference proteome</keyword>
<proteinExistence type="predicted"/>
<accession>A0A2L0V0W8</accession>
<sequence length="181" mass="21218">MFLYDPVAKQNYMYDSTAIKKAATRVFISNHTLKEIRSKIVYTGLYFLKECKDIRVYFGDRVSIQNTPLITTTTLRQMVINKIDPMANVRMMKNNVVADVFFKELKTKRYYIYPKRETEDGLEQYCKDNDIPMLPGAMLVNEADSLTLILAGFVKRVIDTNIILKDFLEFDDFEEYRCTPE</sequence>